<dbReference type="AlphaFoldDB" id="A0AAE1TJ98"/>
<dbReference type="EMBL" id="JAWZYT010006993">
    <property type="protein sequence ID" value="KAK4287237.1"/>
    <property type="molecule type" value="Genomic_DNA"/>
</dbReference>
<feature type="region of interest" description="Disordered" evidence="1">
    <location>
        <begin position="1"/>
        <end position="39"/>
    </location>
</feature>
<evidence type="ECO:0000313" key="2">
    <source>
        <dbReference type="EMBL" id="KAK4287237.1"/>
    </source>
</evidence>
<comment type="caution">
    <text evidence="2">The sequence shown here is derived from an EMBL/GenBank/DDBJ whole genome shotgun (WGS) entry which is preliminary data.</text>
</comment>
<proteinExistence type="predicted"/>
<sequence length="87" mass="9799">MKGGINRKEIRESGREAGKRAKRLTNMQTGYAVRQAHEETKCEVQETGMTPAEAGRHANKAARQADKDYIQTVTQIEERADKQTPLE</sequence>
<dbReference type="Proteomes" id="UP001292094">
    <property type="component" value="Unassembled WGS sequence"/>
</dbReference>
<evidence type="ECO:0000256" key="1">
    <source>
        <dbReference type="SAM" id="MobiDB-lite"/>
    </source>
</evidence>
<protein>
    <submittedName>
        <fullName evidence="2">Uncharacterized protein</fullName>
    </submittedName>
</protein>
<name>A0AAE1TJ98_9EUCA</name>
<reference evidence="2" key="1">
    <citation type="submission" date="2023-11" db="EMBL/GenBank/DDBJ databases">
        <title>Genome assemblies of two species of porcelain crab, Petrolisthes cinctipes and Petrolisthes manimaculis (Anomura: Porcellanidae).</title>
        <authorList>
            <person name="Angst P."/>
        </authorList>
    </citation>
    <scope>NUCLEOTIDE SEQUENCE</scope>
    <source>
        <strain evidence="2">PB745_02</strain>
        <tissue evidence="2">Gill</tissue>
    </source>
</reference>
<feature type="compositionally biased region" description="Basic and acidic residues" evidence="1">
    <location>
        <begin position="1"/>
        <end position="19"/>
    </location>
</feature>
<accession>A0AAE1TJ98</accession>
<evidence type="ECO:0000313" key="3">
    <source>
        <dbReference type="Proteomes" id="UP001292094"/>
    </source>
</evidence>
<keyword evidence="3" id="KW-1185">Reference proteome</keyword>
<organism evidence="2 3">
    <name type="scientific">Petrolisthes manimaculis</name>
    <dbReference type="NCBI Taxonomy" id="1843537"/>
    <lineage>
        <taxon>Eukaryota</taxon>
        <taxon>Metazoa</taxon>
        <taxon>Ecdysozoa</taxon>
        <taxon>Arthropoda</taxon>
        <taxon>Crustacea</taxon>
        <taxon>Multicrustacea</taxon>
        <taxon>Malacostraca</taxon>
        <taxon>Eumalacostraca</taxon>
        <taxon>Eucarida</taxon>
        <taxon>Decapoda</taxon>
        <taxon>Pleocyemata</taxon>
        <taxon>Anomura</taxon>
        <taxon>Galatheoidea</taxon>
        <taxon>Porcellanidae</taxon>
        <taxon>Petrolisthes</taxon>
    </lineage>
</organism>
<gene>
    <name evidence="2" type="ORF">Pmani_039689</name>
</gene>